<evidence type="ECO:0000313" key="2">
    <source>
        <dbReference type="Proteomes" id="UP000232722"/>
    </source>
</evidence>
<sequence length="71" mass="7977">SINNKYINGIKADIGLYLQTSGASATSIDTLANLGLSVSRITVNRQKKLFQMNMNNLLIIIVYKIWKKCLF</sequence>
<dbReference type="AlphaFoldDB" id="A0A2N0NBA8"/>
<reference evidence="1 2" key="2">
    <citation type="submission" date="2017-09" db="EMBL/GenBank/DDBJ databases">
        <title>Extensive intraspecific genome diversity in a model arbuscular mycorrhizal fungus.</title>
        <authorList>
            <person name="Chen E.C."/>
            <person name="Morin E."/>
            <person name="Beaudet D."/>
            <person name="Noel J."/>
            <person name="Ndikumana S."/>
            <person name="Charron P."/>
            <person name="St-Onge C."/>
            <person name="Giorgi J."/>
            <person name="Grigoriev I.V."/>
            <person name="Roux C."/>
            <person name="Martin F.M."/>
            <person name="Corradi N."/>
        </authorList>
    </citation>
    <scope>NUCLEOTIDE SEQUENCE [LARGE SCALE GENOMIC DNA]</scope>
    <source>
        <strain evidence="1 2">A5</strain>
    </source>
</reference>
<comment type="caution">
    <text evidence="1">The sequence shown here is derived from an EMBL/GenBank/DDBJ whole genome shotgun (WGS) entry which is preliminary data.</text>
</comment>
<evidence type="ECO:0000313" key="1">
    <source>
        <dbReference type="EMBL" id="PKB91866.1"/>
    </source>
</evidence>
<reference evidence="1 2" key="1">
    <citation type="submission" date="2016-04" db="EMBL/GenBank/DDBJ databases">
        <title>Genome analyses suggest a sexual origin of heterokaryosis in a supposedly ancient asexual fungus.</title>
        <authorList>
            <person name="Ropars J."/>
            <person name="Sedzielewska K."/>
            <person name="Noel J."/>
            <person name="Charron P."/>
            <person name="Farinelli L."/>
            <person name="Marton T."/>
            <person name="Kruger M."/>
            <person name="Pelin A."/>
            <person name="Brachmann A."/>
            <person name="Corradi N."/>
        </authorList>
    </citation>
    <scope>NUCLEOTIDE SEQUENCE [LARGE SCALE GENOMIC DNA]</scope>
    <source>
        <strain evidence="1 2">A5</strain>
    </source>
</reference>
<name>A0A2N0NBA8_9GLOM</name>
<protein>
    <submittedName>
        <fullName evidence="1">Uncharacterized protein</fullName>
    </submittedName>
</protein>
<gene>
    <name evidence="1" type="ORF">RhiirA5_447194</name>
</gene>
<accession>A0A2N0NBA8</accession>
<dbReference type="Proteomes" id="UP000232722">
    <property type="component" value="Unassembled WGS sequence"/>
</dbReference>
<organism evidence="1 2">
    <name type="scientific">Rhizophagus irregularis</name>
    <dbReference type="NCBI Taxonomy" id="588596"/>
    <lineage>
        <taxon>Eukaryota</taxon>
        <taxon>Fungi</taxon>
        <taxon>Fungi incertae sedis</taxon>
        <taxon>Mucoromycota</taxon>
        <taxon>Glomeromycotina</taxon>
        <taxon>Glomeromycetes</taxon>
        <taxon>Glomerales</taxon>
        <taxon>Glomeraceae</taxon>
        <taxon>Rhizophagus</taxon>
    </lineage>
</organism>
<proteinExistence type="predicted"/>
<feature type="non-terminal residue" evidence="1">
    <location>
        <position position="1"/>
    </location>
</feature>
<dbReference type="EMBL" id="LLXJ01013439">
    <property type="protein sequence ID" value="PKB91866.1"/>
    <property type="molecule type" value="Genomic_DNA"/>
</dbReference>